<dbReference type="Proteomes" id="UP000187203">
    <property type="component" value="Unassembled WGS sequence"/>
</dbReference>
<dbReference type="EMBL" id="AWUE01005020">
    <property type="protein sequence ID" value="OMP13154.1"/>
    <property type="molecule type" value="Genomic_DNA"/>
</dbReference>
<comment type="caution">
    <text evidence="1">The sequence shown here is derived from an EMBL/GenBank/DDBJ whole genome shotgun (WGS) entry which is preliminary data.</text>
</comment>
<sequence>MNVLSDYSDIRHSIFYITGNIVVSEKQKFCGEV</sequence>
<dbReference type="AlphaFoldDB" id="A0A1R3L1E3"/>
<evidence type="ECO:0000313" key="1">
    <source>
        <dbReference type="EMBL" id="OMP13154.1"/>
    </source>
</evidence>
<evidence type="ECO:0000313" key="2">
    <source>
        <dbReference type="Proteomes" id="UP000187203"/>
    </source>
</evidence>
<reference evidence="2" key="1">
    <citation type="submission" date="2013-09" db="EMBL/GenBank/DDBJ databases">
        <title>Corchorus olitorius genome sequencing.</title>
        <authorList>
            <person name="Alam M."/>
            <person name="Haque M.S."/>
            <person name="Islam M.S."/>
            <person name="Emdad E.M."/>
            <person name="Islam M.M."/>
            <person name="Ahmed B."/>
            <person name="Halim A."/>
            <person name="Hossen Q.M.M."/>
            <person name="Hossain M.Z."/>
            <person name="Ahmed R."/>
            <person name="Khan M.M."/>
            <person name="Islam R."/>
            <person name="Rashid M.M."/>
            <person name="Khan S.A."/>
            <person name="Rahman M.S."/>
            <person name="Alam M."/>
            <person name="Yahiya A.S."/>
            <person name="Khan M.S."/>
            <person name="Azam M.S."/>
            <person name="Haque T."/>
            <person name="Lashkar M.Z.H."/>
            <person name="Akhand A.I."/>
            <person name="Morshed G."/>
            <person name="Roy S."/>
            <person name="Uddin K.S."/>
            <person name="Rabeya T."/>
            <person name="Hossain A.S."/>
            <person name="Chowdhury A."/>
            <person name="Snigdha A.R."/>
            <person name="Mortoza M.S."/>
            <person name="Matin S.A."/>
            <person name="Hoque S.M.E."/>
            <person name="Islam M.K."/>
            <person name="Roy D.K."/>
            <person name="Haider R."/>
            <person name="Moosa M.M."/>
            <person name="Elias S.M."/>
            <person name="Hasan A.M."/>
            <person name="Jahan S."/>
            <person name="Shafiuddin M."/>
            <person name="Mahmood N."/>
            <person name="Shommy N.S."/>
        </authorList>
    </citation>
    <scope>NUCLEOTIDE SEQUENCE [LARGE SCALE GENOMIC DNA]</scope>
    <source>
        <strain evidence="2">cv. O-4</strain>
    </source>
</reference>
<keyword evidence="2" id="KW-1185">Reference proteome</keyword>
<gene>
    <name evidence="1" type="ORF">COLO4_02184</name>
</gene>
<name>A0A1R3L1E3_9ROSI</name>
<protein>
    <submittedName>
        <fullName evidence="1">Uncharacterized protein</fullName>
    </submittedName>
</protein>
<proteinExistence type="predicted"/>
<accession>A0A1R3L1E3</accession>
<organism evidence="1 2">
    <name type="scientific">Corchorus olitorius</name>
    <dbReference type="NCBI Taxonomy" id="93759"/>
    <lineage>
        <taxon>Eukaryota</taxon>
        <taxon>Viridiplantae</taxon>
        <taxon>Streptophyta</taxon>
        <taxon>Embryophyta</taxon>
        <taxon>Tracheophyta</taxon>
        <taxon>Spermatophyta</taxon>
        <taxon>Magnoliopsida</taxon>
        <taxon>eudicotyledons</taxon>
        <taxon>Gunneridae</taxon>
        <taxon>Pentapetalae</taxon>
        <taxon>rosids</taxon>
        <taxon>malvids</taxon>
        <taxon>Malvales</taxon>
        <taxon>Malvaceae</taxon>
        <taxon>Grewioideae</taxon>
        <taxon>Apeibeae</taxon>
        <taxon>Corchorus</taxon>
    </lineage>
</organism>